<sequence length="849" mass="93452">MPPFDMNHGFNYPESSESSEQCYDQSHHAQTASSVTSYTPMNLYRVDYLPYDMMSSTGPVDPQDTMLQGITGGGSSINTAMLANLGSKNMEEDLSAASNSLGRNDETSALIGLTRAEARVSQPPTGDPGPGQTLREFNIDYCKVLFDEECSQDAVRQAKQKWVLLGDHLDAFQRRQNSSTVPPDHTPPSSTKSSTVNRYKCPECDKCDTNNRGIFTRHVNDMHHPKCQFICSEHSCPFQRPRKHQLKDHIQLRHKRVATEEELEACRRDNACPPLCPFCFVNTSSWKDFDKCYLLHCSYGTGISSRRTSVDQGTVGKEDTLNTDQSQPGPSPAPVQAPSRSTNTPGAVGYHHSVFGGNGPTPHPTVPPSSSSSPFRGNAGPNYPPGNAKHRPNTGQPTPGPRRPHHQSGLPNRSAQNLEQRSYRQGSGLSCRRCSHKFNNCPTCHSSNKSTRFCHKCPDFLMILARATANHEQQMGGPPQGVPNFIDPTVTLLNQGHQAQPSPNQAMQGQYPSGTTYFRVPDYNPNGGMGPGFDGQQRNYRTMPVLGLDEPVFSESEMVWPSALDIKTTSLSGSLLKMLPMIDLDPFKKWLCKPLQGLGSLALSGLDFVTQFDPPSSKIAMVNPDCQCKCACRAKARAELASGRKVEMKFKLRPVYRGTSHLRSRVEIVVKLLKLRSSVTESKAKREEAKSAIAQAFEPTLGDRAEEITNYDSDVSDESDAESVFDEDEDDTDALSTSSSYADLQTLVSTKSSSSTSPVDSSDNSLLHFSDGESEENNDGDILIEFNFDLGAALSKLEKWTGGSSMDMFSDMCTSDPGRLFEYLTAYILYVIMSLAHSQDHGSLRRLDN</sequence>
<keyword evidence="4" id="KW-1185">Reference proteome</keyword>
<organism evidence="3 4">
    <name type="scientific">Penicillium atrosanguineum</name>
    <dbReference type="NCBI Taxonomy" id="1132637"/>
    <lineage>
        <taxon>Eukaryota</taxon>
        <taxon>Fungi</taxon>
        <taxon>Dikarya</taxon>
        <taxon>Ascomycota</taxon>
        <taxon>Pezizomycotina</taxon>
        <taxon>Eurotiomycetes</taxon>
        <taxon>Eurotiomycetidae</taxon>
        <taxon>Eurotiales</taxon>
        <taxon>Aspergillaceae</taxon>
        <taxon>Penicillium</taxon>
    </lineage>
</organism>
<evidence type="ECO:0000259" key="2">
    <source>
        <dbReference type="SMART" id="SM00355"/>
    </source>
</evidence>
<name>A0A9W9PNQ2_9EURO</name>
<comment type="caution">
    <text evidence="3">The sequence shown here is derived from an EMBL/GenBank/DDBJ whole genome shotgun (WGS) entry which is preliminary data.</text>
</comment>
<proteinExistence type="predicted"/>
<feature type="region of interest" description="Disordered" evidence="1">
    <location>
        <begin position="306"/>
        <end position="424"/>
    </location>
</feature>
<evidence type="ECO:0000313" key="3">
    <source>
        <dbReference type="EMBL" id="KAJ5299728.1"/>
    </source>
</evidence>
<dbReference type="InterPro" id="IPR013087">
    <property type="entry name" value="Znf_C2H2_type"/>
</dbReference>
<dbReference type="EMBL" id="JAPZBO010000010">
    <property type="protein sequence ID" value="KAJ5299728.1"/>
    <property type="molecule type" value="Genomic_DNA"/>
</dbReference>
<feature type="domain" description="C2H2-type" evidence="2">
    <location>
        <begin position="229"/>
        <end position="254"/>
    </location>
</feature>
<feature type="compositionally biased region" description="Polar residues" evidence="1">
    <location>
        <begin position="13"/>
        <end position="33"/>
    </location>
</feature>
<feature type="region of interest" description="Disordered" evidence="1">
    <location>
        <begin position="705"/>
        <end position="737"/>
    </location>
</feature>
<feature type="compositionally biased region" description="Acidic residues" evidence="1">
    <location>
        <begin position="714"/>
        <end position="733"/>
    </location>
</feature>
<evidence type="ECO:0000313" key="4">
    <source>
        <dbReference type="Proteomes" id="UP001147746"/>
    </source>
</evidence>
<feature type="region of interest" description="Disordered" evidence="1">
    <location>
        <begin position="751"/>
        <end position="776"/>
    </location>
</feature>
<reference evidence="3" key="1">
    <citation type="submission" date="2022-12" db="EMBL/GenBank/DDBJ databases">
        <authorList>
            <person name="Petersen C."/>
        </authorList>
    </citation>
    <scope>NUCLEOTIDE SEQUENCE</scope>
    <source>
        <strain evidence="3">IBT 21472</strain>
    </source>
</reference>
<dbReference type="AlphaFoldDB" id="A0A9W9PNQ2"/>
<accession>A0A9W9PNQ2</accession>
<feature type="compositionally biased region" description="Low complexity" evidence="1">
    <location>
        <begin position="751"/>
        <end position="765"/>
    </location>
</feature>
<dbReference type="Proteomes" id="UP001147746">
    <property type="component" value="Unassembled WGS sequence"/>
</dbReference>
<gene>
    <name evidence="3" type="ORF">N7476_011285</name>
</gene>
<feature type="region of interest" description="Disordered" evidence="1">
    <location>
        <begin position="176"/>
        <end position="195"/>
    </location>
</feature>
<feature type="compositionally biased region" description="Polar residues" evidence="1">
    <location>
        <begin position="409"/>
        <end position="424"/>
    </location>
</feature>
<dbReference type="SMART" id="SM00355">
    <property type="entry name" value="ZnF_C2H2"/>
    <property type="match status" value="2"/>
</dbReference>
<feature type="region of interest" description="Disordered" evidence="1">
    <location>
        <begin position="1"/>
        <end position="33"/>
    </location>
</feature>
<protein>
    <recommendedName>
        <fullName evidence="2">C2H2-type domain-containing protein</fullName>
    </recommendedName>
</protein>
<evidence type="ECO:0000256" key="1">
    <source>
        <dbReference type="SAM" id="MobiDB-lite"/>
    </source>
</evidence>
<reference evidence="3" key="2">
    <citation type="journal article" date="2023" name="IMA Fungus">
        <title>Comparative genomic study of the Penicillium genus elucidates a diverse pangenome and 15 lateral gene transfer events.</title>
        <authorList>
            <person name="Petersen C."/>
            <person name="Sorensen T."/>
            <person name="Nielsen M.R."/>
            <person name="Sondergaard T.E."/>
            <person name="Sorensen J.L."/>
            <person name="Fitzpatrick D.A."/>
            <person name="Frisvad J.C."/>
            <person name="Nielsen K.L."/>
        </authorList>
    </citation>
    <scope>NUCLEOTIDE SEQUENCE</scope>
    <source>
        <strain evidence="3">IBT 21472</strain>
    </source>
</reference>
<feature type="domain" description="C2H2-type" evidence="2">
    <location>
        <begin position="199"/>
        <end position="223"/>
    </location>
</feature>